<proteinExistence type="predicted"/>
<evidence type="ECO:0000313" key="2">
    <source>
        <dbReference type="Proteomes" id="UP000601361"/>
    </source>
</evidence>
<name>A0ABQ1X4E8_9BACT</name>
<protein>
    <submittedName>
        <fullName evidence="1">Uncharacterized protein</fullName>
    </submittedName>
</protein>
<gene>
    <name evidence="1" type="ORF">GCM10011378_36860</name>
</gene>
<accession>A0ABQ1X4E8</accession>
<sequence length="63" mass="7112">MLIKDEDFLRLVLSEGFPLRVGAVQNAQVPVVKLAEFLLTRLPQLREFLGAQTEFGMLLLRLG</sequence>
<reference evidence="2" key="1">
    <citation type="journal article" date="2019" name="Int. J. Syst. Evol. Microbiol.">
        <title>The Global Catalogue of Microorganisms (GCM) 10K type strain sequencing project: providing services to taxonomists for standard genome sequencing and annotation.</title>
        <authorList>
            <consortium name="The Broad Institute Genomics Platform"/>
            <consortium name="The Broad Institute Genome Sequencing Center for Infectious Disease"/>
            <person name="Wu L."/>
            <person name="Ma J."/>
        </authorList>
    </citation>
    <scope>NUCLEOTIDE SEQUENCE [LARGE SCALE GENOMIC DNA]</scope>
    <source>
        <strain evidence="2">CGMCC 1.12990</strain>
    </source>
</reference>
<comment type="caution">
    <text evidence="1">The sequence shown here is derived from an EMBL/GenBank/DDBJ whole genome shotgun (WGS) entry which is preliminary data.</text>
</comment>
<evidence type="ECO:0000313" key="1">
    <source>
        <dbReference type="EMBL" id="GGG57419.1"/>
    </source>
</evidence>
<keyword evidence="2" id="KW-1185">Reference proteome</keyword>
<organism evidence="1 2">
    <name type="scientific">Hymenobacter glacieicola</name>
    <dbReference type="NCBI Taxonomy" id="1562124"/>
    <lineage>
        <taxon>Bacteria</taxon>
        <taxon>Pseudomonadati</taxon>
        <taxon>Bacteroidota</taxon>
        <taxon>Cytophagia</taxon>
        <taxon>Cytophagales</taxon>
        <taxon>Hymenobacteraceae</taxon>
        <taxon>Hymenobacter</taxon>
    </lineage>
</organism>
<dbReference type="Proteomes" id="UP000601361">
    <property type="component" value="Unassembled WGS sequence"/>
</dbReference>
<dbReference type="EMBL" id="BMGS01000011">
    <property type="protein sequence ID" value="GGG57419.1"/>
    <property type="molecule type" value="Genomic_DNA"/>
</dbReference>